<dbReference type="Gene3D" id="2.70.98.10">
    <property type="match status" value="1"/>
</dbReference>
<evidence type="ECO:0000256" key="6">
    <source>
        <dbReference type="SAM" id="MobiDB-lite"/>
    </source>
</evidence>
<name>A0ABT3ZJ42_9BURK</name>
<accession>A0ABT3ZJ42</accession>
<protein>
    <recommendedName>
        <fullName evidence="5">Aldose 1-epimerase</fullName>
        <ecNumber evidence="5">5.1.3.3</ecNumber>
    </recommendedName>
</protein>
<evidence type="ECO:0000256" key="2">
    <source>
        <dbReference type="ARBA" id="ARBA00006206"/>
    </source>
</evidence>
<dbReference type="InterPro" id="IPR008183">
    <property type="entry name" value="Aldose_1/G6P_1-epimerase"/>
</dbReference>
<evidence type="ECO:0000256" key="4">
    <source>
        <dbReference type="ARBA" id="ARBA00023277"/>
    </source>
</evidence>
<evidence type="ECO:0000313" key="8">
    <source>
        <dbReference type="Proteomes" id="UP001082899"/>
    </source>
</evidence>
<comment type="pathway">
    <text evidence="1 5">Carbohydrate metabolism; hexose metabolism.</text>
</comment>
<dbReference type="SUPFAM" id="SSF74650">
    <property type="entry name" value="Galactose mutarotase-like"/>
    <property type="match status" value="1"/>
</dbReference>
<dbReference type="PANTHER" id="PTHR10091">
    <property type="entry name" value="ALDOSE-1-EPIMERASE"/>
    <property type="match status" value="1"/>
</dbReference>
<evidence type="ECO:0000256" key="5">
    <source>
        <dbReference type="PIRNR" id="PIRNR005096"/>
    </source>
</evidence>
<feature type="compositionally biased region" description="Low complexity" evidence="6">
    <location>
        <begin position="339"/>
        <end position="350"/>
    </location>
</feature>
<comment type="similarity">
    <text evidence="2 5">Belongs to the aldose epimerase family.</text>
</comment>
<reference evidence="7" key="1">
    <citation type="submission" date="2022-11" db="EMBL/GenBank/DDBJ databases">
        <title>Robbsia betulipollinis sp. nov., isolated from pollen of birch (Betula pendula).</title>
        <authorList>
            <person name="Shi H."/>
            <person name="Ambika Manirajan B."/>
            <person name="Ratering S."/>
            <person name="Geissler-Plaum R."/>
            <person name="Schnell S."/>
        </authorList>
    </citation>
    <scope>NUCLEOTIDE SEQUENCE</scope>
    <source>
        <strain evidence="7">Bb-Pol-6</strain>
    </source>
</reference>
<evidence type="ECO:0000256" key="3">
    <source>
        <dbReference type="ARBA" id="ARBA00023235"/>
    </source>
</evidence>
<dbReference type="Pfam" id="PF01263">
    <property type="entry name" value="Aldose_epim"/>
    <property type="match status" value="1"/>
</dbReference>
<keyword evidence="8" id="KW-1185">Reference proteome</keyword>
<dbReference type="RefSeq" id="WP_267845701.1">
    <property type="nucleotide sequence ID" value="NZ_JAPMXC010000001.1"/>
</dbReference>
<comment type="catalytic activity">
    <reaction evidence="5">
        <text>alpha-D-glucose = beta-D-glucose</text>
        <dbReference type="Rhea" id="RHEA:10264"/>
        <dbReference type="ChEBI" id="CHEBI:15903"/>
        <dbReference type="ChEBI" id="CHEBI:17925"/>
        <dbReference type="EC" id="5.1.3.3"/>
    </reaction>
</comment>
<evidence type="ECO:0000313" key="7">
    <source>
        <dbReference type="EMBL" id="MCY0386340.1"/>
    </source>
</evidence>
<sequence length="370" mass="40116">MHAHITVRCDPWGQLPTGEAVERYTLTAPNGVEVAISTLGATLLHWLAPDREGRLANILLGFETPADYLASDTHMGGLIGRWGNRIADARFTLDTRVYELEANDGVNSLHGGVRGFDRAVWRAERLDDGVRMHHVSPDGDAGFPGRLTVRVDFRLDVTGALRLDYHAQCDAPTPINLTSHPYFNLAATGTALDHVVRIAADRILATDATGIPVALRDVMDTAFDFRRGANVRAQLEINDAATRAIHGIDHCFVLGAATDRYVPLREVASAFEPVSGRELTVSTTERGLQFYTASNLEGVDGKGGLRHRAFDAICFEAQAWPNQINGMPDGAGVDTRGGSAASDSSRAAEAVTLRPGDTYRQTTVYRTSVR</sequence>
<keyword evidence="4 5" id="KW-0119">Carbohydrate metabolism</keyword>
<dbReference type="InterPro" id="IPR014718">
    <property type="entry name" value="GH-type_carb-bd"/>
</dbReference>
<dbReference type="Proteomes" id="UP001082899">
    <property type="component" value="Unassembled WGS sequence"/>
</dbReference>
<dbReference type="PANTHER" id="PTHR10091:SF0">
    <property type="entry name" value="GALACTOSE MUTAROTASE"/>
    <property type="match status" value="1"/>
</dbReference>
<dbReference type="InterPro" id="IPR047215">
    <property type="entry name" value="Galactose_mutarotase-like"/>
</dbReference>
<organism evidence="7 8">
    <name type="scientific">Robbsia betulipollinis</name>
    <dbReference type="NCBI Taxonomy" id="2981849"/>
    <lineage>
        <taxon>Bacteria</taxon>
        <taxon>Pseudomonadati</taxon>
        <taxon>Pseudomonadota</taxon>
        <taxon>Betaproteobacteria</taxon>
        <taxon>Burkholderiales</taxon>
        <taxon>Burkholderiaceae</taxon>
        <taxon>Robbsia</taxon>
    </lineage>
</organism>
<evidence type="ECO:0000256" key="1">
    <source>
        <dbReference type="ARBA" id="ARBA00005028"/>
    </source>
</evidence>
<dbReference type="PIRSF" id="PIRSF005096">
    <property type="entry name" value="GALM"/>
    <property type="match status" value="1"/>
</dbReference>
<dbReference type="InterPro" id="IPR011013">
    <property type="entry name" value="Gal_mutarotase_sf_dom"/>
</dbReference>
<dbReference type="EC" id="5.1.3.3" evidence="5"/>
<dbReference type="InterPro" id="IPR015443">
    <property type="entry name" value="Aldose_1-epimerase"/>
</dbReference>
<dbReference type="EMBL" id="JAPMXC010000001">
    <property type="protein sequence ID" value="MCY0386340.1"/>
    <property type="molecule type" value="Genomic_DNA"/>
</dbReference>
<keyword evidence="3 5" id="KW-0413">Isomerase</keyword>
<proteinExistence type="inferred from homology"/>
<dbReference type="CDD" id="cd09019">
    <property type="entry name" value="galactose_mutarotase_like"/>
    <property type="match status" value="1"/>
</dbReference>
<feature type="region of interest" description="Disordered" evidence="6">
    <location>
        <begin position="329"/>
        <end position="350"/>
    </location>
</feature>
<comment type="caution">
    <text evidence="7">The sequence shown here is derived from an EMBL/GenBank/DDBJ whole genome shotgun (WGS) entry which is preliminary data.</text>
</comment>
<gene>
    <name evidence="7" type="ORF">OVY01_03575</name>
</gene>